<dbReference type="PATRIC" id="fig|86416.3.peg.1032"/>
<dbReference type="Proteomes" id="UP000013523">
    <property type="component" value="Chromosome"/>
</dbReference>
<keyword evidence="4 7" id="KW-0812">Transmembrane</keyword>
<evidence type="ECO:0000256" key="7">
    <source>
        <dbReference type="SAM" id="Phobius"/>
    </source>
</evidence>
<dbReference type="HOGENOM" id="CLU_000960_28_3_9"/>
<dbReference type="InterPro" id="IPR020846">
    <property type="entry name" value="MFS_dom"/>
</dbReference>
<comment type="subcellular location">
    <subcellularLocation>
        <location evidence="1">Cell membrane</location>
        <topology evidence="1">Multi-pass membrane protein</topology>
    </subcellularLocation>
</comment>
<keyword evidence="3" id="KW-1003">Cell membrane</keyword>
<dbReference type="OrthoDB" id="2321349at2"/>
<evidence type="ECO:0000259" key="8">
    <source>
        <dbReference type="PROSITE" id="PS50850"/>
    </source>
</evidence>
<dbReference type="SUPFAM" id="SSF103473">
    <property type="entry name" value="MFS general substrate transporter"/>
    <property type="match status" value="1"/>
</dbReference>
<evidence type="ECO:0000256" key="6">
    <source>
        <dbReference type="ARBA" id="ARBA00023136"/>
    </source>
</evidence>
<dbReference type="GO" id="GO:0005886">
    <property type="term" value="C:plasma membrane"/>
    <property type="evidence" value="ECO:0007669"/>
    <property type="project" value="UniProtKB-SubCell"/>
</dbReference>
<dbReference type="PROSITE" id="PS00216">
    <property type="entry name" value="SUGAR_TRANSPORT_1"/>
    <property type="match status" value="1"/>
</dbReference>
<dbReference type="KEGG" id="cpas:Clopa_1039"/>
<dbReference type="NCBIfam" id="TIGR00711">
    <property type="entry name" value="efflux_EmrB"/>
    <property type="match status" value="1"/>
</dbReference>
<proteinExistence type="predicted"/>
<feature type="transmembrane region" description="Helical" evidence="7">
    <location>
        <begin position="78"/>
        <end position="97"/>
    </location>
</feature>
<feature type="domain" description="Major facilitator superfamily (MFS) profile" evidence="8">
    <location>
        <begin position="12"/>
        <end position="460"/>
    </location>
</feature>
<feature type="transmembrane region" description="Helical" evidence="7">
    <location>
        <begin position="224"/>
        <end position="246"/>
    </location>
</feature>
<feature type="transmembrane region" description="Helical" evidence="7">
    <location>
        <begin position="359"/>
        <end position="382"/>
    </location>
</feature>
<feature type="transmembrane region" description="Helical" evidence="7">
    <location>
        <begin position="300"/>
        <end position="319"/>
    </location>
</feature>
<name>R4JZ06_CLOPA</name>
<reference evidence="9 10" key="1">
    <citation type="submission" date="2012-01" db="EMBL/GenBank/DDBJ databases">
        <title>Complete sequence of chromosome of Clostridium pasteurianum BC1.</title>
        <authorList>
            <consortium name="US DOE Joint Genome Institute"/>
            <person name="Lucas S."/>
            <person name="Han J."/>
            <person name="Lapidus A."/>
            <person name="Cheng J.-F."/>
            <person name="Goodwin L."/>
            <person name="Pitluck S."/>
            <person name="Peters L."/>
            <person name="Mikhailova N."/>
            <person name="Teshima H."/>
            <person name="Detter J.C."/>
            <person name="Han C."/>
            <person name="Tapia R."/>
            <person name="Land M."/>
            <person name="Hauser L."/>
            <person name="Kyrpides N."/>
            <person name="Ivanova N."/>
            <person name="Pagani I."/>
            <person name="Dunn J."/>
            <person name="Taghavi S."/>
            <person name="Francis A."/>
            <person name="van der Lelie D."/>
            <person name="Woyke T."/>
        </authorList>
    </citation>
    <scope>NUCLEOTIDE SEQUENCE [LARGE SCALE GENOMIC DNA]</scope>
    <source>
        <strain evidence="9 10">BC1</strain>
    </source>
</reference>
<dbReference type="Gene3D" id="1.20.1250.20">
    <property type="entry name" value="MFS general substrate transporter like domains"/>
    <property type="match status" value="1"/>
</dbReference>
<accession>R4JZ06</accession>
<feature type="transmembrane region" description="Helical" evidence="7">
    <location>
        <begin position="403"/>
        <end position="420"/>
    </location>
</feature>
<dbReference type="PROSITE" id="PS50850">
    <property type="entry name" value="MFS"/>
    <property type="match status" value="1"/>
</dbReference>
<dbReference type="eggNOG" id="COG0477">
    <property type="taxonomic scope" value="Bacteria"/>
</dbReference>
<evidence type="ECO:0000256" key="4">
    <source>
        <dbReference type="ARBA" id="ARBA00022692"/>
    </source>
</evidence>
<dbReference type="Gene3D" id="1.20.1720.10">
    <property type="entry name" value="Multidrug resistance protein D"/>
    <property type="match status" value="1"/>
</dbReference>
<feature type="transmembrane region" description="Helical" evidence="7">
    <location>
        <begin position="331"/>
        <end position="353"/>
    </location>
</feature>
<feature type="transmembrane region" description="Helical" evidence="7">
    <location>
        <begin position="198"/>
        <end position="218"/>
    </location>
</feature>
<feature type="transmembrane region" description="Helical" evidence="7">
    <location>
        <begin position="12"/>
        <end position="35"/>
    </location>
</feature>
<dbReference type="Pfam" id="PF07690">
    <property type="entry name" value="MFS_1"/>
    <property type="match status" value="1"/>
</dbReference>
<dbReference type="GO" id="GO:0022857">
    <property type="term" value="F:transmembrane transporter activity"/>
    <property type="evidence" value="ECO:0007669"/>
    <property type="project" value="InterPro"/>
</dbReference>
<feature type="transmembrane region" description="Helical" evidence="7">
    <location>
        <begin position="266"/>
        <end position="294"/>
    </location>
</feature>
<keyword evidence="2" id="KW-0813">Transport</keyword>
<dbReference type="RefSeq" id="WP_015614370.1">
    <property type="nucleotide sequence ID" value="NC_021182.1"/>
</dbReference>
<dbReference type="InterPro" id="IPR036259">
    <property type="entry name" value="MFS_trans_sf"/>
</dbReference>
<evidence type="ECO:0000256" key="2">
    <source>
        <dbReference type="ARBA" id="ARBA00022448"/>
    </source>
</evidence>
<sequence length="565" mass="61448">MNKKSNSNTAIAFIAIILGFFMALLDTTIVNITLPKMTEYFNTTVQNISWVINGYNIAFAVMIITASRLADQFGRKKLFIMGVIAFTISSLLSGLSASPEMLIVFRVIQGLSAAFVVPVTVPLAVNIFPPEKHGMVVGLWGAFAGLAAASGPSLGGILTQFFSWRFIFFINIPIGIISIILTIKYIKESYDTSADRSIDLLGIFTLSTAVFSLTLALIEANDKGWTSSFIISLFAIFIVSFILFIVSELKVKSPMLPFSLFKIKSFSCGAVALFLLGLGMMSGAFFLAFFLTQVKGLDQLYAGLIISTMAAGSMVSSALSGRFMQKFGGRWFSVAGMALLSLSCYLFSTLTQYSTDLDIIWRLVVGGIGMGLSMSSMMGSMIKNVPKDKVGMTSGVNNMTRTLGTVLGVAVLVTLFNSSMTSEMSTAKTDAINIVKADTIFNADAKTAMITSLNSSSSSRSSSKPNINDILKQIDAKEKETLQASPPAMQDKIQQGFEAQKKETKTLFTNIQTKFTDHTVAAFSSSFRYGFFILIPGIFFAFFSDEKRRKETDLSKHKENNLSAV</sequence>
<feature type="transmembrane region" description="Helical" evidence="7">
    <location>
        <begin position="47"/>
        <end position="66"/>
    </location>
</feature>
<keyword evidence="10" id="KW-1185">Reference proteome</keyword>
<feature type="transmembrane region" description="Helical" evidence="7">
    <location>
        <begin position="164"/>
        <end position="186"/>
    </location>
</feature>
<dbReference type="STRING" id="86416.Clopa_1039"/>
<keyword evidence="6 7" id="KW-0472">Membrane</keyword>
<dbReference type="PANTHER" id="PTHR42718:SF46">
    <property type="entry name" value="BLR6921 PROTEIN"/>
    <property type="match status" value="1"/>
</dbReference>
<dbReference type="InterPro" id="IPR011701">
    <property type="entry name" value="MFS"/>
</dbReference>
<protein>
    <submittedName>
        <fullName evidence="9">Drug resistance transporter, EmrB/QacA subfamily</fullName>
    </submittedName>
</protein>
<evidence type="ECO:0000313" key="9">
    <source>
        <dbReference type="EMBL" id="AGK96047.1"/>
    </source>
</evidence>
<dbReference type="PRINTS" id="PR01036">
    <property type="entry name" value="TCRTETB"/>
</dbReference>
<feature type="transmembrane region" description="Helical" evidence="7">
    <location>
        <begin position="526"/>
        <end position="543"/>
    </location>
</feature>
<evidence type="ECO:0000256" key="5">
    <source>
        <dbReference type="ARBA" id="ARBA00022989"/>
    </source>
</evidence>
<evidence type="ECO:0000256" key="1">
    <source>
        <dbReference type="ARBA" id="ARBA00004651"/>
    </source>
</evidence>
<keyword evidence="5 7" id="KW-1133">Transmembrane helix</keyword>
<dbReference type="AlphaFoldDB" id="R4JZ06"/>
<dbReference type="CDD" id="cd17321">
    <property type="entry name" value="MFS_MMR_MDR_like"/>
    <property type="match status" value="1"/>
</dbReference>
<dbReference type="PANTHER" id="PTHR42718">
    <property type="entry name" value="MAJOR FACILITATOR SUPERFAMILY MULTIDRUG TRANSPORTER MFSC"/>
    <property type="match status" value="1"/>
</dbReference>
<evidence type="ECO:0000313" key="10">
    <source>
        <dbReference type="Proteomes" id="UP000013523"/>
    </source>
</evidence>
<feature type="transmembrane region" description="Helical" evidence="7">
    <location>
        <begin position="137"/>
        <end position="158"/>
    </location>
</feature>
<evidence type="ECO:0000256" key="3">
    <source>
        <dbReference type="ARBA" id="ARBA00022475"/>
    </source>
</evidence>
<dbReference type="InterPro" id="IPR004638">
    <property type="entry name" value="EmrB-like"/>
</dbReference>
<organism evidence="9 10">
    <name type="scientific">Clostridium pasteurianum BC1</name>
    <dbReference type="NCBI Taxonomy" id="86416"/>
    <lineage>
        <taxon>Bacteria</taxon>
        <taxon>Bacillati</taxon>
        <taxon>Bacillota</taxon>
        <taxon>Clostridia</taxon>
        <taxon>Eubacteriales</taxon>
        <taxon>Clostridiaceae</taxon>
        <taxon>Clostridium</taxon>
    </lineage>
</organism>
<dbReference type="EMBL" id="CP003261">
    <property type="protein sequence ID" value="AGK96047.1"/>
    <property type="molecule type" value="Genomic_DNA"/>
</dbReference>
<dbReference type="InterPro" id="IPR005829">
    <property type="entry name" value="Sugar_transporter_CS"/>
</dbReference>
<gene>
    <name evidence="9" type="ORF">Clopa_1039</name>
</gene>
<feature type="transmembrane region" description="Helical" evidence="7">
    <location>
        <begin position="103"/>
        <end position="125"/>
    </location>
</feature>